<evidence type="ECO:0000256" key="1">
    <source>
        <dbReference type="SAM" id="MobiDB-lite"/>
    </source>
</evidence>
<accession>A0A4Y8MK20</accession>
<comment type="caution">
    <text evidence="2">The sequence shown here is derived from an EMBL/GenBank/DDBJ whole genome shotgun (WGS) entry which is preliminary data.</text>
</comment>
<dbReference type="PROSITE" id="PS51257">
    <property type="entry name" value="PROKAR_LIPOPROTEIN"/>
    <property type="match status" value="1"/>
</dbReference>
<dbReference type="AlphaFoldDB" id="A0A4Y8MK20"/>
<evidence type="ECO:0000313" key="2">
    <source>
        <dbReference type="EMBL" id="TFE37787.1"/>
    </source>
</evidence>
<gene>
    <name evidence="2" type="ORF">E2553_41115</name>
</gene>
<name>A0A4Y8MK20_9BURK</name>
<feature type="compositionally biased region" description="Basic and acidic residues" evidence="1">
    <location>
        <begin position="103"/>
        <end position="113"/>
    </location>
</feature>
<organism evidence="2 3">
    <name type="scientific">Paraburkholderia dipogonis</name>
    <dbReference type="NCBI Taxonomy" id="1211383"/>
    <lineage>
        <taxon>Bacteria</taxon>
        <taxon>Pseudomonadati</taxon>
        <taxon>Pseudomonadota</taxon>
        <taxon>Betaproteobacteria</taxon>
        <taxon>Burkholderiales</taxon>
        <taxon>Burkholderiaceae</taxon>
        <taxon>Paraburkholderia</taxon>
    </lineage>
</organism>
<dbReference type="EMBL" id="SNVI01000005">
    <property type="protein sequence ID" value="TFE37787.1"/>
    <property type="molecule type" value="Genomic_DNA"/>
</dbReference>
<proteinExistence type="predicted"/>
<evidence type="ECO:0000313" key="3">
    <source>
        <dbReference type="Proteomes" id="UP000297385"/>
    </source>
</evidence>
<feature type="region of interest" description="Disordered" evidence="1">
    <location>
        <begin position="92"/>
        <end position="113"/>
    </location>
</feature>
<reference evidence="2 3" key="1">
    <citation type="submission" date="2019-03" db="EMBL/GenBank/DDBJ databases">
        <title>Complete Genome Sequence of Paraburkholderia dipogonis ICMP 19430T, a Nitrogen-fixing Symbiont of the South African Invasive Legume Dipogon lignosus in New Zealand.</title>
        <authorList>
            <person name="De Meyer S.E."/>
        </authorList>
    </citation>
    <scope>NUCLEOTIDE SEQUENCE [LARGE SCALE GENOMIC DNA]</scope>
    <source>
        <strain evidence="2 3">ICMP 19430</strain>
    </source>
</reference>
<dbReference type="Proteomes" id="UP000297385">
    <property type="component" value="Unassembled WGS sequence"/>
</dbReference>
<sequence>MAHRLELVALALPAGLAPESLPSPVAQFVTACWPGMSRAQLLARARSHGLRVSLRVRREPGPEDVRLYALVLVTGQSRVELLAHVRWLAHRRGARRARASRPPLRDSRQRGLF</sequence>
<protein>
    <submittedName>
        <fullName evidence="2">Uncharacterized protein</fullName>
    </submittedName>
</protein>